<gene>
    <name evidence="11" type="ORF">C7443_11150</name>
</gene>
<keyword evidence="3 8" id="KW-0813">Transport</keyword>
<dbReference type="NCBIfam" id="TIGR00836">
    <property type="entry name" value="amt"/>
    <property type="match status" value="1"/>
</dbReference>
<accession>A0A317MSU0</accession>
<comment type="caution">
    <text evidence="11">The sequence shown here is derived from an EMBL/GenBank/DDBJ whole genome shotgun (WGS) entry which is preliminary data.</text>
</comment>
<dbReference type="EMBL" id="QGTJ01000011">
    <property type="protein sequence ID" value="PWV59282.1"/>
    <property type="molecule type" value="Genomic_DNA"/>
</dbReference>
<dbReference type="Gene3D" id="1.10.3430.10">
    <property type="entry name" value="Ammonium transporter AmtB like domains"/>
    <property type="match status" value="1"/>
</dbReference>
<feature type="transmembrane region" description="Helical" evidence="8">
    <location>
        <begin position="34"/>
        <end position="55"/>
    </location>
</feature>
<evidence type="ECO:0000259" key="10">
    <source>
        <dbReference type="Pfam" id="PF00909"/>
    </source>
</evidence>
<dbReference type="PANTHER" id="PTHR11730:SF6">
    <property type="entry name" value="AMMONIUM TRANSPORTER"/>
    <property type="match status" value="1"/>
</dbReference>
<sequence length="434" mass="45783">MSSRRPPRFVLALLLCGLSPGAFAADPELRAAIDTAWLVLTGALVFFMQAGFALVESGMARTKNAVNVLMKNYTDCCFGALAFWVLGYGLMFGANPSGWIGTDHFLLWGAAHMDYSLLFFQCMFAATAATIVSGAMAERTHYWAYILASTLTTALIYPVFGSWAWGSLYGGSGWLKQLGFTDFAGSTVVHSVGGWCALAGIMVLGPRLGRFGQHGEVRPIPGHNMTSVALGGFILWLGWFGFNGGSTAMADVSVGRIVLNTHFGAAAGAVGVLLTQALLGRPILLSATVNGSLAGLVSITAGCATMEPGHAALTGLVAGTLMLAGEALLLRLRLDDVVGAVSVHGLCGAWGTLAAGLFVAGQDFDLQRVLVQAIGIGAAFLWTFPVAWIMFKAIDTLIGLRAGGIAEQRGLDYSEHYESAYPEFEAEALHEEIR</sequence>
<evidence type="ECO:0000256" key="5">
    <source>
        <dbReference type="ARBA" id="ARBA00022989"/>
    </source>
</evidence>
<comment type="subcellular location">
    <subcellularLocation>
        <location evidence="8">Cell membrane</location>
        <topology evidence="8">Multi-pass membrane protein</topology>
    </subcellularLocation>
    <subcellularLocation>
        <location evidence="1">Membrane</location>
        <topology evidence="1">Multi-pass membrane protein</topology>
    </subcellularLocation>
</comment>
<keyword evidence="12" id="KW-1185">Reference proteome</keyword>
<dbReference type="AlphaFoldDB" id="A0A317MSU0"/>
<feature type="signal peptide" evidence="9">
    <location>
        <begin position="1"/>
        <end position="24"/>
    </location>
</feature>
<feature type="transmembrane region" description="Helical" evidence="8">
    <location>
        <begin position="254"/>
        <end position="274"/>
    </location>
</feature>
<feature type="transmembrane region" description="Helical" evidence="8">
    <location>
        <begin position="183"/>
        <end position="204"/>
    </location>
</feature>
<dbReference type="RefSeq" id="WP_110019694.1">
    <property type="nucleotide sequence ID" value="NZ_QGTJ01000011.1"/>
</dbReference>
<dbReference type="InterPro" id="IPR024041">
    <property type="entry name" value="NH4_transpt_AmtB-like_dom"/>
</dbReference>
<organism evidence="11 12">
    <name type="scientific">Plasticicumulans acidivorans</name>
    <dbReference type="NCBI Taxonomy" id="886464"/>
    <lineage>
        <taxon>Bacteria</taxon>
        <taxon>Pseudomonadati</taxon>
        <taxon>Pseudomonadota</taxon>
        <taxon>Gammaproteobacteria</taxon>
        <taxon>Candidatus Competibacteraceae</taxon>
        <taxon>Plasticicumulans</taxon>
    </lineage>
</organism>
<dbReference type="OrthoDB" id="9814202at2"/>
<protein>
    <recommendedName>
        <fullName evidence="8">Ammonium transporter</fullName>
    </recommendedName>
</protein>
<dbReference type="SUPFAM" id="SSF111352">
    <property type="entry name" value="Ammonium transporter"/>
    <property type="match status" value="1"/>
</dbReference>
<feature type="transmembrane region" description="Helical" evidence="8">
    <location>
        <begin position="337"/>
        <end position="358"/>
    </location>
</feature>
<evidence type="ECO:0000256" key="3">
    <source>
        <dbReference type="ARBA" id="ARBA00022448"/>
    </source>
</evidence>
<dbReference type="PROSITE" id="PS01219">
    <property type="entry name" value="AMMONIUM_TRANSP"/>
    <property type="match status" value="1"/>
</dbReference>
<proteinExistence type="inferred from homology"/>
<dbReference type="InterPro" id="IPR001905">
    <property type="entry name" value="Ammonium_transpt"/>
</dbReference>
<feature type="transmembrane region" description="Helical" evidence="8">
    <location>
        <begin position="76"/>
        <end position="95"/>
    </location>
</feature>
<dbReference type="Pfam" id="PF00909">
    <property type="entry name" value="Ammonium_transp"/>
    <property type="match status" value="1"/>
</dbReference>
<evidence type="ECO:0000256" key="9">
    <source>
        <dbReference type="SAM" id="SignalP"/>
    </source>
</evidence>
<evidence type="ECO:0000313" key="12">
    <source>
        <dbReference type="Proteomes" id="UP000246569"/>
    </source>
</evidence>
<dbReference type="GO" id="GO:0008519">
    <property type="term" value="F:ammonium channel activity"/>
    <property type="evidence" value="ECO:0007669"/>
    <property type="project" value="InterPro"/>
</dbReference>
<feature type="domain" description="Ammonium transporter AmtB-like" evidence="10">
    <location>
        <begin position="36"/>
        <end position="421"/>
    </location>
</feature>
<name>A0A317MSU0_9GAMM</name>
<dbReference type="Proteomes" id="UP000246569">
    <property type="component" value="Unassembled WGS sequence"/>
</dbReference>
<evidence type="ECO:0000256" key="6">
    <source>
        <dbReference type="ARBA" id="ARBA00023136"/>
    </source>
</evidence>
<keyword evidence="5 8" id="KW-1133">Transmembrane helix</keyword>
<feature type="chain" id="PRO_5016374495" description="Ammonium transporter" evidence="9">
    <location>
        <begin position="25"/>
        <end position="434"/>
    </location>
</feature>
<evidence type="ECO:0000256" key="2">
    <source>
        <dbReference type="ARBA" id="ARBA00005887"/>
    </source>
</evidence>
<feature type="transmembrane region" description="Helical" evidence="8">
    <location>
        <begin position="142"/>
        <end position="163"/>
    </location>
</feature>
<keyword evidence="7 8" id="KW-0924">Ammonia transport</keyword>
<evidence type="ECO:0000313" key="11">
    <source>
        <dbReference type="EMBL" id="PWV59282.1"/>
    </source>
</evidence>
<evidence type="ECO:0000256" key="7">
    <source>
        <dbReference type="ARBA" id="ARBA00023177"/>
    </source>
</evidence>
<feature type="transmembrane region" description="Helical" evidence="8">
    <location>
        <begin position="115"/>
        <end position="135"/>
    </location>
</feature>
<dbReference type="InterPro" id="IPR029020">
    <property type="entry name" value="Ammonium/urea_transptr"/>
</dbReference>
<evidence type="ECO:0000256" key="4">
    <source>
        <dbReference type="ARBA" id="ARBA00022692"/>
    </source>
</evidence>
<keyword evidence="4 8" id="KW-0812">Transmembrane</keyword>
<evidence type="ECO:0000256" key="1">
    <source>
        <dbReference type="ARBA" id="ARBA00004141"/>
    </source>
</evidence>
<dbReference type="GO" id="GO:0005886">
    <property type="term" value="C:plasma membrane"/>
    <property type="evidence" value="ECO:0007669"/>
    <property type="project" value="UniProtKB-SubCell"/>
</dbReference>
<feature type="transmembrane region" description="Helical" evidence="8">
    <location>
        <begin position="370"/>
        <end position="391"/>
    </location>
</feature>
<evidence type="ECO:0000256" key="8">
    <source>
        <dbReference type="RuleBase" id="RU362002"/>
    </source>
</evidence>
<dbReference type="InterPro" id="IPR018047">
    <property type="entry name" value="Ammonium_transpt_CS"/>
</dbReference>
<dbReference type="GO" id="GO:0097272">
    <property type="term" value="P:ammonium homeostasis"/>
    <property type="evidence" value="ECO:0007669"/>
    <property type="project" value="TreeGrafter"/>
</dbReference>
<feature type="transmembrane region" description="Helical" evidence="8">
    <location>
        <begin position="310"/>
        <end position="330"/>
    </location>
</feature>
<keyword evidence="6 8" id="KW-0472">Membrane</keyword>
<keyword evidence="9" id="KW-0732">Signal</keyword>
<reference evidence="11 12" key="1">
    <citation type="submission" date="2018-05" db="EMBL/GenBank/DDBJ databases">
        <title>Genomic Encyclopedia of Type Strains, Phase IV (KMG-IV): sequencing the most valuable type-strain genomes for metagenomic binning, comparative biology and taxonomic classification.</title>
        <authorList>
            <person name="Goeker M."/>
        </authorList>
    </citation>
    <scope>NUCLEOTIDE SEQUENCE [LARGE SCALE GENOMIC DNA]</scope>
    <source>
        <strain evidence="11 12">DSM 23606</strain>
    </source>
</reference>
<dbReference type="PRINTS" id="PR00342">
    <property type="entry name" value="RHESUSRHD"/>
</dbReference>
<feature type="transmembrane region" description="Helical" evidence="8">
    <location>
        <begin position="225"/>
        <end position="242"/>
    </location>
</feature>
<comment type="similarity">
    <text evidence="2 8">Belongs to the ammonia transporter channel (TC 1.A.11.2) family.</text>
</comment>
<dbReference type="PANTHER" id="PTHR11730">
    <property type="entry name" value="AMMONIUM TRANSPORTER"/>
    <property type="match status" value="1"/>
</dbReference>
<feature type="transmembrane region" description="Helical" evidence="8">
    <location>
        <begin position="283"/>
        <end position="304"/>
    </location>
</feature>
<dbReference type="InterPro" id="IPR002229">
    <property type="entry name" value="RhesusRHD"/>
</dbReference>